<evidence type="ECO:0000256" key="1">
    <source>
        <dbReference type="ARBA" id="ARBA00004141"/>
    </source>
</evidence>
<feature type="transmembrane region" description="Helical" evidence="12">
    <location>
        <begin position="108"/>
        <end position="131"/>
    </location>
</feature>
<dbReference type="GO" id="GO:0046872">
    <property type="term" value="F:metal ion binding"/>
    <property type="evidence" value="ECO:0007669"/>
    <property type="project" value="UniProtKB-KW"/>
</dbReference>
<feature type="transmembrane region" description="Helical" evidence="12">
    <location>
        <begin position="137"/>
        <end position="156"/>
    </location>
</feature>
<evidence type="ECO:0000256" key="12">
    <source>
        <dbReference type="SAM" id="Phobius"/>
    </source>
</evidence>
<keyword evidence="4" id="KW-0479">Metal-binding</keyword>
<evidence type="ECO:0000256" key="9">
    <source>
        <dbReference type="ARBA" id="ARBA00023136"/>
    </source>
</evidence>
<sequence>MTSETTSPAPTVESRGTGYRVTRALTLANILTQGGIIVTGGAVRLTGSGLGCSTWPQCEPGQFTPVAHPEAGIHPYIEFGNRTLTGILLVVAVALAVAVWRTRPALRWWALVPVLGVLGQAVLGGITVLTGLNPLTVMPHFLLSAVLVWNAVWLALRYRNAPRRAGAPLVWPRRLLTVLLGVLLTLGTLTTGAGPHSGDADATERLGLDPALIARAHALSVWAFVALLAFLIWRVRRDRSVGDRDSVRKAWVVLAVVTLAQGVIGYVQYFTGLPEVIVGVHLAGAAILTAAHSAFHLLTRADRTPA</sequence>
<keyword evidence="8" id="KW-0350">Heme biosynthesis</keyword>
<dbReference type="PANTHER" id="PTHR35457">
    <property type="entry name" value="HEME A SYNTHASE"/>
    <property type="match status" value="1"/>
</dbReference>
<keyword evidence="9 12" id="KW-0472">Membrane</keyword>
<dbReference type="RefSeq" id="WP_301121673.1">
    <property type="nucleotide sequence ID" value="NZ_JAUHPX010000009.1"/>
</dbReference>
<dbReference type="GO" id="GO:0006784">
    <property type="term" value="P:heme A biosynthetic process"/>
    <property type="evidence" value="ECO:0007669"/>
    <property type="project" value="InterPro"/>
</dbReference>
<gene>
    <name evidence="13" type="ORF">QQX10_12525</name>
</gene>
<evidence type="ECO:0000256" key="11">
    <source>
        <dbReference type="ARBA" id="ARBA00023444"/>
    </source>
</evidence>
<keyword evidence="2" id="KW-1003">Cell membrane</keyword>
<keyword evidence="10" id="KW-1015">Disulfide bond</keyword>
<dbReference type="GO" id="GO:0016491">
    <property type="term" value="F:oxidoreductase activity"/>
    <property type="evidence" value="ECO:0007669"/>
    <property type="project" value="UniProtKB-KW"/>
</dbReference>
<dbReference type="InterPro" id="IPR050450">
    <property type="entry name" value="COX15/CtaA_HemeA_synthase"/>
</dbReference>
<evidence type="ECO:0000256" key="6">
    <source>
        <dbReference type="ARBA" id="ARBA00023002"/>
    </source>
</evidence>
<organism evidence="13 14">
    <name type="scientific">Demequina lignilytica</name>
    <dbReference type="NCBI Taxonomy" id="3051663"/>
    <lineage>
        <taxon>Bacteria</taxon>
        <taxon>Bacillati</taxon>
        <taxon>Actinomycetota</taxon>
        <taxon>Actinomycetes</taxon>
        <taxon>Micrococcales</taxon>
        <taxon>Demequinaceae</taxon>
        <taxon>Demequina</taxon>
    </lineage>
</organism>
<comment type="subcellular location">
    <subcellularLocation>
        <location evidence="1">Membrane</location>
        <topology evidence="1">Multi-pass membrane protein</topology>
    </subcellularLocation>
</comment>
<feature type="transmembrane region" description="Helical" evidence="12">
    <location>
        <begin position="83"/>
        <end position="101"/>
    </location>
</feature>
<protein>
    <submittedName>
        <fullName evidence="13">COX15/CtaA family protein</fullName>
    </submittedName>
</protein>
<keyword evidence="5 12" id="KW-1133">Transmembrane helix</keyword>
<keyword evidence="7" id="KW-0408">Iron</keyword>
<evidence type="ECO:0000256" key="3">
    <source>
        <dbReference type="ARBA" id="ARBA00022692"/>
    </source>
</evidence>
<comment type="caution">
    <text evidence="13">The sequence shown here is derived from an EMBL/GenBank/DDBJ whole genome shotgun (WGS) entry which is preliminary data.</text>
</comment>
<evidence type="ECO:0000256" key="8">
    <source>
        <dbReference type="ARBA" id="ARBA00023133"/>
    </source>
</evidence>
<reference evidence="13" key="1">
    <citation type="submission" date="2023-06" db="EMBL/GenBank/DDBJ databases">
        <title>Sysu t00039.</title>
        <authorList>
            <person name="Gao L."/>
            <person name="Fang B.-Z."/>
            <person name="Li W.-J."/>
        </authorList>
    </citation>
    <scope>NUCLEOTIDE SEQUENCE</scope>
    <source>
        <strain evidence="13">SYSU T00039</strain>
    </source>
</reference>
<dbReference type="EMBL" id="JAUHPX010000009">
    <property type="protein sequence ID" value="MDN4488992.1"/>
    <property type="molecule type" value="Genomic_DNA"/>
</dbReference>
<proteinExistence type="predicted"/>
<dbReference type="GO" id="GO:0016020">
    <property type="term" value="C:membrane"/>
    <property type="evidence" value="ECO:0007669"/>
    <property type="project" value="UniProtKB-SubCell"/>
</dbReference>
<dbReference type="Pfam" id="PF02628">
    <property type="entry name" value="COX15-CtaA"/>
    <property type="match status" value="1"/>
</dbReference>
<dbReference type="AlphaFoldDB" id="A0AAW7MAL2"/>
<keyword evidence="3 12" id="KW-0812">Transmembrane</keyword>
<comment type="pathway">
    <text evidence="11">Porphyrin-containing compound metabolism.</text>
</comment>
<dbReference type="Proteomes" id="UP001172737">
    <property type="component" value="Unassembled WGS sequence"/>
</dbReference>
<evidence type="ECO:0000313" key="14">
    <source>
        <dbReference type="Proteomes" id="UP001172737"/>
    </source>
</evidence>
<evidence type="ECO:0000256" key="10">
    <source>
        <dbReference type="ARBA" id="ARBA00023157"/>
    </source>
</evidence>
<evidence type="ECO:0000256" key="4">
    <source>
        <dbReference type="ARBA" id="ARBA00022723"/>
    </source>
</evidence>
<name>A0AAW7MAL2_9MICO</name>
<evidence type="ECO:0000256" key="7">
    <source>
        <dbReference type="ARBA" id="ARBA00023004"/>
    </source>
</evidence>
<feature type="transmembrane region" description="Helical" evidence="12">
    <location>
        <begin position="176"/>
        <end position="193"/>
    </location>
</feature>
<keyword evidence="14" id="KW-1185">Reference proteome</keyword>
<evidence type="ECO:0000256" key="5">
    <source>
        <dbReference type="ARBA" id="ARBA00022989"/>
    </source>
</evidence>
<keyword evidence="6" id="KW-0560">Oxidoreductase</keyword>
<evidence type="ECO:0000256" key="2">
    <source>
        <dbReference type="ARBA" id="ARBA00022475"/>
    </source>
</evidence>
<accession>A0AAW7MAL2</accession>
<dbReference type="InterPro" id="IPR003780">
    <property type="entry name" value="COX15/CtaA_fam"/>
</dbReference>
<feature type="transmembrane region" description="Helical" evidence="12">
    <location>
        <begin position="251"/>
        <end position="270"/>
    </location>
</feature>
<feature type="transmembrane region" description="Helical" evidence="12">
    <location>
        <begin position="213"/>
        <end position="231"/>
    </location>
</feature>
<evidence type="ECO:0000313" key="13">
    <source>
        <dbReference type="EMBL" id="MDN4488992.1"/>
    </source>
</evidence>
<feature type="transmembrane region" description="Helical" evidence="12">
    <location>
        <begin position="276"/>
        <end position="298"/>
    </location>
</feature>
<dbReference type="PANTHER" id="PTHR35457:SF1">
    <property type="entry name" value="HEME A SYNTHASE"/>
    <property type="match status" value="1"/>
</dbReference>